<keyword evidence="9 16" id="KW-0805">Transcription regulation</keyword>
<dbReference type="InterPro" id="IPR001334">
    <property type="entry name" value="E6"/>
</dbReference>
<proteinExistence type="inferred from homology"/>
<dbReference type="Gene3D" id="3.30.240.40">
    <property type="entry name" value="E6 early regulatory protein"/>
    <property type="match status" value="2"/>
</dbReference>
<evidence type="ECO:0000256" key="5">
    <source>
        <dbReference type="ARBA" id="ARBA00022632"/>
    </source>
</evidence>
<keyword evidence="5 16" id="KW-1090">Inhibition of host innate immune response by virus</keyword>
<gene>
    <name evidence="16" type="primary">E6</name>
</gene>
<evidence type="ECO:0000313" key="18">
    <source>
        <dbReference type="EMBL" id="WZK92778.1"/>
    </source>
</evidence>
<dbReference type="GO" id="GO:0030430">
    <property type="term" value="C:host cell cytoplasm"/>
    <property type="evidence" value="ECO:0007669"/>
    <property type="project" value="UniProtKB-SubCell"/>
</dbReference>
<dbReference type="GO" id="GO:0008270">
    <property type="term" value="F:zinc ion binding"/>
    <property type="evidence" value="ECO:0007669"/>
    <property type="project" value="UniProtKB-KW"/>
</dbReference>
<evidence type="ECO:0000256" key="10">
    <source>
        <dbReference type="ARBA" id="ARBA00023125"/>
    </source>
</evidence>
<evidence type="ECO:0000256" key="14">
    <source>
        <dbReference type="ARBA" id="ARBA00023280"/>
    </source>
</evidence>
<dbReference type="SUPFAM" id="SSF161229">
    <property type="entry name" value="E6 C-terminal domain-like"/>
    <property type="match status" value="2"/>
</dbReference>
<organism evidence="18">
    <name type="scientific">Barbastella barbastellus papillomavirus 1</name>
    <dbReference type="NCBI Taxonomy" id="3139985"/>
    <lineage>
        <taxon>Viruses</taxon>
        <taxon>Monodnaviria</taxon>
        <taxon>Shotokuvirae</taxon>
        <taxon>Cossaviricota</taxon>
        <taxon>Papovaviricetes</taxon>
        <taxon>Zurhausenvirales</taxon>
        <taxon>Papillomaviridae</taxon>
    </lineage>
</organism>
<evidence type="ECO:0000256" key="3">
    <source>
        <dbReference type="ARBA" id="ARBA00022562"/>
    </source>
</evidence>
<evidence type="ECO:0000256" key="2">
    <source>
        <dbReference type="ARBA" id="ARBA00022518"/>
    </source>
</evidence>
<keyword evidence="15 16" id="KW-1119">Modulation of host cell apoptosis by virus</keyword>
<keyword evidence="3 16" id="KW-1048">Host nucleus</keyword>
<evidence type="ECO:0000256" key="7">
    <source>
        <dbReference type="ARBA" id="ARBA00022771"/>
    </source>
</evidence>
<comment type="subunit">
    <text evidence="16">Forms homodimers. Interacts with ubiquitin-protein ligase UBE3A/E6-AP; this interaction stimulates UBE3A ubiquitin activity. Interacts with host BAK1.</text>
</comment>
<keyword evidence="12 16" id="KW-0804">Transcription</keyword>
<evidence type="ECO:0000256" key="15">
    <source>
        <dbReference type="ARBA" id="ARBA00023323"/>
    </source>
</evidence>
<comment type="function">
    <text evidence="16">Plays a major role in the induction and maintenance of cellular transformation. E6 associates with host UBE3A/E6-AP ubiquitin-protein ligase and modulates its activity. Protects host keratinocytes from apoptosis by mediating the degradation of host BAK1. May also inhibit host immune response.</text>
</comment>
<keyword evidence="11 16" id="KW-0010">Activator</keyword>
<evidence type="ECO:0000256" key="4">
    <source>
        <dbReference type="ARBA" id="ARBA00022581"/>
    </source>
</evidence>
<keyword evidence="14 16" id="KW-0899">Viral immunoevasion</keyword>
<evidence type="ECO:0000256" key="8">
    <source>
        <dbReference type="ARBA" id="ARBA00022833"/>
    </source>
</evidence>
<reference evidence="18" key="2">
    <citation type="submission" date="2024-02" db="EMBL/GenBank/DDBJ databases">
        <authorList>
            <person name="Buigues J."/>
            <person name="Vinals A."/>
            <person name="Martinez-Recio R."/>
            <person name="S Monros J."/>
            <person name="Sanjuan R."/>
            <person name="Cuevas J.M."/>
        </authorList>
    </citation>
    <scope>NUCLEOTIDE SEQUENCE</scope>
    <source>
        <strain evidence="18">MAVG3</strain>
    </source>
</reference>
<evidence type="ECO:0000256" key="11">
    <source>
        <dbReference type="ARBA" id="ARBA00023159"/>
    </source>
</evidence>
<reference evidence="18" key="1">
    <citation type="journal article" date="2024" name="Microbiol. Spectr.">
        <title>Full-genome sequencing of dozens of new DNA viruses found in Spanish bat feces.</title>
        <authorList>
            <person name="Buigues J."/>
            <person name="Vinals A."/>
            <person name="Martinez-Recio R."/>
            <person name="Monros J.S."/>
            <person name="Sanjuan R."/>
            <person name="Cuevas J.M."/>
        </authorList>
    </citation>
    <scope>NUCLEOTIDE SEQUENCE</scope>
    <source>
        <strain evidence="18">MAVG3</strain>
    </source>
</reference>
<evidence type="ECO:0000256" key="12">
    <source>
        <dbReference type="ARBA" id="ARBA00023163"/>
    </source>
</evidence>
<evidence type="ECO:0000256" key="13">
    <source>
        <dbReference type="ARBA" id="ARBA00023200"/>
    </source>
</evidence>
<dbReference type="InterPro" id="IPR038575">
    <property type="entry name" value="E6_sf"/>
</dbReference>
<dbReference type="GO" id="GO:0042025">
    <property type="term" value="C:host cell nucleus"/>
    <property type="evidence" value="ECO:0007669"/>
    <property type="project" value="UniProtKB-SubCell"/>
</dbReference>
<comment type="similarity">
    <text evidence="1 16 17">Belongs to the papillomaviridae E6 protein family.</text>
</comment>
<keyword evidence="6 16" id="KW-0479">Metal-binding</keyword>
<comment type="caution">
    <text evidence="16">Lacks conserved residue(s) required for the propagation of feature annotation.</text>
</comment>
<dbReference type="Pfam" id="PF00518">
    <property type="entry name" value="E6"/>
    <property type="match status" value="1"/>
</dbReference>
<evidence type="ECO:0000256" key="9">
    <source>
        <dbReference type="ARBA" id="ARBA00023015"/>
    </source>
</evidence>
<evidence type="ECO:0000256" key="16">
    <source>
        <dbReference type="HAMAP-Rule" id="MF_04006"/>
    </source>
</evidence>
<dbReference type="GO" id="GO:0039648">
    <property type="term" value="P:symbiont-mediated perturbation of host ubiquitin-like protein modification"/>
    <property type="evidence" value="ECO:0007669"/>
    <property type="project" value="UniProtKB-UniRule"/>
</dbReference>
<feature type="zinc finger region" evidence="16">
    <location>
        <begin position="25"/>
        <end position="61"/>
    </location>
</feature>
<dbReference type="GO" id="GO:0052150">
    <property type="term" value="P:symbiont-mediated perturbation of host apoptosis"/>
    <property type="evidence" value="ECO:0007669"/>
    <property type="project" value="UniProtKB-KW"/>
</dbReference>
<keyword evidence="4 16" id="KW-0945">Host-virus interaction</keyword>
<comment type="subcellular location">
    <subcellularLocation>
        <location evidence="16 17">Host cytoplasm</location>
    </subcellularLocation>
    <subcellularLocation>
        <location evidence="16 17">Host nucleus</location>
    </subcellularLocation>
</comment>
<dbReference type="GO" id="GO:0039502">
    <property type="term" value="P:symbiont-mediated suppression of host type I interferon-mediated signaling pathway"/>
    <property type="evidence" value="ECO:0007669"/>
    <property type="project" value="UniProtKB-UniRule"/>
</dbReference>
<keyword evidence="13 16" id="KW-1035">Host cytoplasm</keyword>
<keyword evidence="10 16" id="KW-0238">DNA-binding</keyword>
<keyword evidence="8 16" id="KW-0862">Zinc</keyword>
<dbReference type="GO" id="GO:0006355">
    <property type="term" value="P:regulation of DNA-templated transcription"/>
    <property type="evidence" value="ECO:0007669"/>
    <property type="project" value="UniProtKB-UniRule"/>
</dbReference>
<protein>
    <recommendedName>
        <fullName evidence="16 17">Protein E6</fullName>
    </recommendedName>
</protein>
<evidence type="ECO:0000256" key="17">
    <source>
        <dbReference type="RuleBase" id="RU363123"/>
    </source>
</evidence>
<dbReference type="GO" id="GO:0003677">
    <property type="term" value="F:DNA binding"/>
    <property type="evidence" value="ECO:0007669"/>
    <property type="project" value="UniProtKB-UniRule"/>
</dbReference>
<dbReference type="EMBL" id="PP410050">
    <property type="protein sequence ID" value="WZK92778.1"/>
    <property type="molecule type" value="Genomic_DNA"/>
</dbReference>
<feature type="zinc finger region" evidence="16">
    <location>
        <begin position="98"/>
        <end position="134"/>
    </location>
</feature>
<dbReference type="GO" id="GO:0006351">
    <property type="term" value="P:DNA-templated transcription"/>
    <property type="evidence" value="ECO:0007669"/>
    <property type="project" value="UniProtKB-UniRule"/>
</dbReference>
<evidence type="ECO:0000256" key="6">
    <source>
        <dbReference type="ARBA" id="ARBA00022723"/>
    </source>
</evidence>
<accession>A0AAU6S4W0</accession>
<dbReference type="GO" id="GO:0052170">
    <property type="term" value="P:symbiont-mediated suppression of host innate immune response"/>
    <property type="evidence" value="ECO:0007669"/>
    <property type="project" value="UniProtKB-KW"/>
</dbReference>
<evidence type="ECO:0000256" key="1">
    <source>
        <dbReference type="ARBA" id="ARBA00006346"/>
    </source>
</evidence>
<sequence>MAQAQTLRELAQLLRVDLADLLITCFYCTRWLTYVDKVLFLHSGLGLHYRDDLPYAACQPCVKATARLDFLLNYQGFMSVDQICGIKNKDFSELDVRCWSCLRVLNRLEKLDVATTRGDVALIGDQVRARCLLCKIGIA</sequence>
<keyword evidence="7 16" id="KW-0863">Zinc-finger</keyword>
<dbReference type="HAMAP" id="MF_04006">
    <property type="entry name" value="HPV_E6"/>
    <property type="match status" value="1"/>
</dbReference>
<name>A0AAU6S4W0_9PAPI</name>
<keyword evidence="2 16" id="KW-0244">Early protein</keyword>